<evidence type="ECO:0000259" key="3">
    <source>
        <dbReference type="Pfam" id="PF22763"/>
    </source>
</evidence>
<protein>
    <recommendedName>
        <fullName evidence="3">NrS-1 polymerase-like HBD domain-containing protein</fullName>
    </recommendedName>
</protein>
<evidence type="ECO:0000313" key="5">
    <source>
        <dbReference type="Proteomes" id="UP000011680"/>
    </source>
</evidence>
<accession>M0MX32</accession>
<gene>
    <name evidence="4" type="ORF">C451_19688</name>
</gene>
<sequence>MDTADVREYHTQLADTLSPLCSLGGNPTLLVNDKKGWYVTRDNQAQDKEHDGEEFPKERRARNFCEDYNRVAATRVERTLYGLTSYKFPETFERWKIARFDPERGDNGEYVYADRKPAPLSEDIAAVAVWGDIDLEDDLKLQRPDLDEETYDIAEEAYEAYIQAFADLYGGRDAIYMLDSVGGAYIFGAPEATLPIVRYYADDPDARARVLSELIDRSNDYLGEAQQRINAEIRGASEVIDPDWANNINRQYKLPLSLHGDHDAVVTPVDVEDVHYREPTPVDAVDDDLHQAVHEWCEEFTAVEHEKRVKNLVETLWAEEYDEQKGWASALDEWVEAERERERREEQRRQAAAERREQRLDELADEQGIEGQPITPFLQDVYDALDGIDTAEVVRHYASDEWDSGADMSNKTEFNPSWRSSKSGRSCYVNHETNRFGDPGQSGGGYAVKAMALGERILTDASQDLTGEQWGEAVDALRDAGYEVPIWTPEKGSHRRDGSTYDQMPFWAMRKAAVALGVLPEAGFALKTNDDGDEYLGFPGMETYNTTLDEIEDIGLEHGRERASATGPPGGGYGRSDVPADLSTVEPAHTVRLSDGELVEKAHDATNGEKFERLWTGDTSEYDSRSKADLALCCQLAFWTAGDPDWIDRLFRDSSLMREEWDEQAQEDGGTDGQTYGEQTIANALGQTSNYYGTERSDQDVSSPSESASTSPAASPSSTASTPDRSGASEPAPEAGSTSDSDPPAESSDVASPDDTAVTAAPGDGADHEQTVSQAETETRNRSDSETAQNPFHQRLMNTQEQVYELEARIDEQQALIEDMQEQLKAVTQRLDNQPLTTEAEGGHRSEHDTIDRDRERDGESPQTRPAVDADSNEEEPEADSPSVLSRARDLVSGNDD</sequence>
<dbReference type="eggNOG" id="arCOG03730">
    <property type="taxonomic scope" value="Archaea"/>
</dbReference>
<name>M0MX32_9EURY</name>
<dbReference type="AlphaFoldDB" id="M0MX32"/>
<dbReference type="PATRIC" id="fig|1227457.3.peg.3856"/>
<feature type="region of interest" description="Disordered" evidence="2">
    <location>
        <begin position="691"/>
        <end position="800"/>
    </location>
</feature>
<comment type="caution">
    <text evidence="4">The sequence shown here is derived from an EMBL/GenBank/DDBJ whole genome shotgun (WGS) entry which is preliminary data.</text>
</comment>
<organism evidence="4 5">
    <name type="scientific">Halococcus thailandensis JCM 13552</name>
    <dbReference type="NCBI Taxonomy" id="1227457"/>
    <lineage>
        <taxon>Archaea</taxon>
        <taxon>Methanobacteriati</taxon>
        <taxon>Methanobacteriota</taxon>
        <taxon>Stenosarchaea group</taxon>
        <taxon>Halobacteria</taxon>
        <taxon>Halobacteriales</taxon>
        <taxon>Halococcaceae</taxon>
        <taxon>Halococcus</taxon>
    </lineage>
</organism>
<feature type="coiled-coil region" evidence="1">
    <location>
        <begin position="334"/>
        <end position="363"/>
    </location>
</feature>
<feature type="compositionally biased region" description="Low complexity" evidence="2">
    <location>
        <begin position="702"/>
        <end position="723"/>
    </location>
</feature>
<evidence type="ECO:0000256" key="1">
    <source>
        <dbReference type="SAM" id="Coils"/>
    </source>
</evidence>
<feature type="compositionally biased region" description="Polar residues" evidence="2">
    <location>
        <begin position="786"/>
        <end position="800"/>
    </location>
</feature>
<dbReference type="Pfam" id="PF22763">
    <property type="entry name" value="NrS1-1_pol-like_HBD"/>
    <property type="match status" value="1"/>
</dbReference>
<feature type="region of interest" description="Disordered" evidence="2">
    <location>
        <begin position="827"/>
        <end position="897"/>
    </location>
</feature>
<dbReference type="InterPro" id="IPR054468">
    <property type="entry name" value="NrSPol-like_HBD"/>
</dbReference>
<dbReference type="STRING" id="1227457.C451_19688"/>
<feature type="compositionally biased region" description="Basic and acidic residues" evidence="2">
    <location>
        <begin position="841"/>
        <end position="860"/>
    </location>
</feature>
<dbReference type="Proteomes" id="UP000011680">
    <property type="component" value="Unassembled WGS sequence"/>
</dbReference>
<dbReference type="EMBL" id="AOMF01000180">
    <property type="protein sequence ID" value="EMA48980.1"/>
    <property type="molecule type" value="Genomic_DNA"/>
</dbReference>
<evidence type="ECO:0000313" key="4">
    <source>
        <dbReference type="EMBL" id="EMA48980.1"/>
    </source>
</evidence>
<evidence type="ECO:0000256" key="2">
    <source>
        <dbReference type="SAM" id="MobiDB-lite"/>
    </source>
</evidence>
<dbReference type="eggNOG" id="arCOG06276">
    <property type="taxonomic scope" value="Archaea"/>
</dbReference>
<keyword evidence="1" id="KW-0175">Coiled coil</keyword>
<keyword evidence="5" id="KW-1185">Reference proteome</keyword>
<proteinExistence type="predicted"/>
<feature type="domain" description="NrS-1 polymerase-like HBD" evidence="3">
    <location>
        <begin position="625"/>
        <end position="692"/>
    </location>
</feature>
<reference evidence="4 5" key="1">
    <citation type="journal article" date="2014" name="PLoS Genet.">
        <title>Phylogenetically driven sequencing of extremely halophilic archaea reveals strategies for static and dynamic osmo-response.</title>
        <authorList>
            <person name="Becker E.A."/>
            <person name="Seitzer P.M."/>
            <person name="Tritt A."/>
            <person name="Larsen D."/>
            <person name="Krusor M."/>
            <person name="Yao A.I."/>
            <person name="Wu D."/>
            <person name="Madern D."/>
            <person name="Eisen J.A."/>
            <person name="Darling A.E."/>
            <person name="Facciotti M.T."/>
        </authorList>
    </citation>
    <scope>NUCLEOTIDE SEQUENCE [LARGE SCALE GENOMIC DNA]</scope>
    <source>
        <strain evidence="4 5">JCM 13552</strain>
    </source>
</reference>